<dbReference type="InterPro" id="IPR010131">
    <property type="entry name" value="MdtP/NodT-like"/>
</dbReference>
<evidence type="ECO:0000256" key="1">
    <source>
        <dbReference type="SAM" id="Phobius"/>
    </source>
</evidence>
<gene>
    <name evidence="2" type="ORF">kam1_666</name>
</gene>
<organism evidence="2 3">
    <name type="scientific">Methylacidiphilum kamchatkense Kam1</name>
    <dbReference type="NCBI Taxonomy" id="1202785"/>
    <lineage>
        <taxon>Bacteria</taxon>
        <taxon>Pseudomonadati</taxon>
        <taxon>Verrucomicrobiota</taxon>
        <taxon>Methylacidiphilae</taxon>
        <taxon>Methylacidiphilales</taxon>
        <taxon>Methylacidiphilaceae</taxon>
        <taxon>Methylacidiphilum (ex Ratnadevi et al. 2023)</taxon>
    </lineage>
</organism>
<keyword evidence="1" id="KW-0472">Membrane</keyword>
<dbReference type="AlphaFoldDB" id="A0A516TL69"/>
<accession>A0A516TL69</accession>
<dbReference type="Proteomes" id="UP000315925">
    <property type="component" value="Chromosome"/>
</dbReference>
<dbReference type="Gene3D" id="1.20.1600.10">
    <property type="entry name" value="Outer membrane efflux proteins (OEP)"/>
    <property type="match status" value="1"/>
</dbReference>
<dbReference type="STRING" id="1202785.A946_04470"/>
<proteinExistence type="predicted"/>
<protein>
    <submittedName>
        <fullName evidence="2">Outer membrane protein TolC</fullName>
    </submittedName>
</protein>
<dbReference type="KEGG" id="mkc:kam1_666"/>
<dbReference type="SUPFAM" id="SSF56954">
    <property type="entry name" value="Outer membrane efflux proteins (OEP)"/>
    <property type="match status" value="1"/>
</dbReference>
<dbReference type="GO" id="GO:0015562">
    <property type="term" value="F:efflux transmembrane transporter activity"/>
    <property type="evidence" value="ECO:0007669"/>
    <property type="project" value="InterPro"/>
</dbReference>
<feature type="transmembrane region" description="Helical" evidence="1">
    <location>
        <begin position="12"/>
        <end position="30"/>
    </location>
</feature>
<keyword evidence="1" id="KW-0812">Transmembrane</keyword>
<reference evidence="3" key="1">
    <citation type="submission" date="2019-03" db="EMBL/GenBank/DDBJ databases">
        <title>Complete genome of Methylacidiphilum kamchatkense Kam1.</title>
        <authorList>
            <person name="Kruse T."/>
            <person name="Murarilal Ratnadevi C."/>
            <person name="Erikstad H.-A."/>
            <person name="Birkeland N.-K."/>
        </authorList>
    </citation>
    <scope>NUCLEOTIDE SEQUENCE [LARGE SCALE GENOMIC DNA]</scope>
    <source>
        <strain evidence="3">kam1</strain>
    </source>
</reference>
<dbReference type="EMBL" id="CP037899">
    <property type="protein sequence ID" value="QDQ41914.1"/>
    <property type="molecule type" value="Genomic_DNA"/>
</dbReference>
<evidence type="ECO:0000313" key="2">
    <source>
        <dbReference type="EMBL" id="QDQ41914.1"/>
    </source>
</evidence>
<dbReference type="PANTHER" id="PTHR30203">
    <property type="entry name" value="OUTER MEMBRANE CATION EFFLUX PROTEIN"/>
    <property type="match status" value="1"/>
</dbReference>
<sequence length="466" mass="52460">MFSLKKTVKKAGFIFGIVTMSFHTIVMKIGYGIQLLSTWMVYFIAFNCLYGGENKERLLKKLVDQALTVDPTVHYFYMEIEAAKGQQIQARLFPFPQFIGYIGPWNSSGSINAPSAFIPYGYQLYQLYQPLPFPGKLKSHKEIALLDREIAELVFLRYKLFLAFKVYSLVYSIGLTNENLRVTDEIIERLSALIAFLSQRPKIGIQGLIELRILQGSLISFLQSQRDQQQNLTTLKSQLNALLNQSPLSPLPSNILPERTFPKLSLESLRRSALTHNPTILINDLLIHRAEKELYLARLNAYPDFTAGPFWEYNKGINTDQGGGITFTVGIPFSGSNVPGQAGFAWTTNKGNIVSAQAKVSQAHSIYNATVQMIDSLLGSRFAVYEKAREQLLSLPSEKILEKLKQAASIAERQYRVGSIDINRFLAVQKQYQAVSLSIRSTEINLLSAFYELENIAGIEPSQTIF</sequence>
<keyword evidence="1" id="KW-1133">Transmembrane helix</keyword>
<evidence type="ECO:0000313" key="3">
    <source>
        <dbReference type="Proteomes" id="UP000315925"/>
    </source>
</evidence>
<dbReference type="PANTHER" id="PTHR30203:SF24">
    <property type="entry name" value="BLR4935 PROTEIN"/>
    <property type="match status" value="1"/>
</dbReference>
<name>A0A516TL69_9BACT</name>